<sequence length="314" mass="36283">FKEQNKTKYHHASCTTLCLEHSKSHIQPVREPRRKKMNMSSQTVARIPVVDFSKADCLKPGTSSWLSARKDVCRALEELGCFMAILPSKVPPELHKTIFNAFDELFNFPVDTPDNPLRAGYNTFGIINGTNPQETQEFTHLFWPNGNDQFRLIHLFLLHSETADLYAKVMAEIDEAVTRTVFENYGVEKYHDDHFRSTFYYLRLIKYKEPKKLGVDVGLRSHTDKTFSSILHQNNVNGLEINTKTDEWVVFDPLPSSVIFMAGDVFQVWSNDRVRPCRHRVTLKENEVRYSFGLFSLHKGVIHAPDELLDKDHP</sequence>
<keyword evidence="1" id="KW-0479">Metal-binding</keyword>
<proteinExistence type="inferred from homology"/>
<gene>
    <name evidence="3" type="ORF">Prudu_003587</name>
</gene>
<dbReference type="PROSITE" id="PS51471">
    <property type="entry name" value="FE2OG_OXY"/>
    <property type="match status" value="1"/>
</dbReference>
<comment type="similarity">
    <text evidence="1">Belongs to the iron/ascorbate-dependent oxidoreductase family.</text>
</comment>
<organism evidence="3">
    <name type="scientific">Prunus dulcis</name>
    <name type="common">Almond</name>
    <name type="synonym">Amygdalus dulcis</name>
    <dbReference type="NCBI Taxonomy" id="3755"/>
    <lineage>
        <taxon>Eukaryota</taxon>
        <taxon>Viridiplantae</taxon>
        <taxon>Streptophyta</taxon>
        <taxon>Embryophyta</taxon>
        <taxon>Tracheophyta</taxon>
        <taxon>Spermatophyta</taxon>
        <taxon>Magnoliopsida</taxon>
        <taxon>eudicotyledons</taxon>
        <taxon>Gunneridae</taxon>
        <taxon>Pentapetalae</taxon>
        <taxon>rosids</taxon>
        <taxon>fabids</taxon>
        <taxon>Rosales</taxon>
        <taxon>Rosaceae</taxon>
        <taxon>Amygdaloideae</taxon>
        <taxon>Amygdaleae</taxon>
        <taxon>Prunus</taxon>
    </lineage>
</organism>
<dbReference type="InterPro" id="IPR044861">
    <property type="entry name" value="IPNS-like_FE2OG_OXY"/>
</dbReference>
<dbReference type="EMBL" id="AP019297">
    <property type="protein sequence ID" value="BBG95121.1"/>
    <property type="molecule type" value="Genomic_DNA"/>
</dbReference>
<dbReference type="SUPFAM" id="SSF51197">
    <property type="entry name" value="Clavaminate synthase-like"/>
    <property type="match status" value="1"/>
</dbReference>
<reference evidence="3" key="1">
    <citation type="journal article" date="2019" name="Science">
        <title>Mutation of a bHLH transcription factor allowed almond domestication.</title>
        <authorList>
            <person name="Sanchez-Perez R."/>
            <person name="Pavan S."/>
            <person name="Mazzeo R."/>
            <person name="Moldovan C."/>
            <person name="Aiese Cigliano R."/>
            <person name="Del Cueto J."/>
            <person name="Ricciardi F."/>
            <person name="Lotti C."/>
            <person name="Ricciardi L."/>
            <person name="Dicenta F."/>
            <person name="Lopez-Marques R.L."/>
            <person name="Lindberg Moller B."/>
        </authorList>
    </citation>
    <scope>NUCLEOTIDE SEQUENCE</scope>
</reference>
<dbReference type="AlphaFoldDB" id="A0A4Y1QTH2"/>
<evidence type="ECO:0000313" key="3">
    <source>
        <dbReference type="EMBL" id="BBG95121.1"/>
    </source>
</evidence>
<dbReference type="InterPro" id="IPR027443">
    <property type="entry name" value="IPNS-like_sf"/>
</dbReference>
<protein>
    <submittedName>
        <fullName evidence="3">2-oxoglutarate and Fe(II)-dependent oxygenase superfamily protein</fullName>
    </submittedName>
</protein>
<dbReference type="InterPro" id="IPR050231">
    <property type="entry name" value="Iron_ascorbate_oxido_reductase"/>
</dbReference>
<name>A0A4Y1QTH2_PRUDU</name>
<dbReference type="PANTHER" id="PTHR47990">
    <property type="entry name" value="2-OXOGLUTARATE (2OG) AND FE(II)-DEPENDENT OXYGENASE SUPERFAMILY PROTEIN-RELATED"/>
    <property type="match status" value="1"/>
</dbReference>
<evidence type="ECO:0000259" key="2">
    <source>
        <dbReference type="PROSITE" id="PS51471"/>
    </source>
</evidence>
<feature type="domain" description="Fe2OG dioxygenase" evidence="2">
    <location>
        <begin position="198"/>
        <end position="299"/>
    </location>
</feature>
<keyword evidence="1" id="KW-0408">Iron</keyword>
<dbReference type="GO" id="GO:0016491">
    <property type="term" value="F:oxidoreductase activity"/>
    <property type="evidence" value="ECO:0007669"/>
    <property type="project" value="UniProtKB-KW"/>
</dbReference>
<dbReference type="InterPro" id="IPR005123">
    <property type="entry name" value="Oxoglu/Fe-dep_dioxygenase_dom"/>
</dbReference>
<dbReference type="GO" id="GO:0046872">
    <property type="term" value="F:metal ion binding"/>
    <property type="evidence" value="ECO:0007669"/>
    <property type="project" value="UniProtKB-KW"/>
</dbReference>
<accession>A0A4Y1QTH2</accession>
<evidence type="ECO:0000256" key="1">
    <source>
        <dbReference type="RuleBase" id="RU003682"/>
    </source>
</evidence>
<keyword evidence="1" id="KW-0560">Oxidoreductase</keyword>
<feature type="non-terminal residue" evidence="3">
    <location>
        <position position="1"/>
    </location>
</feature>
<dbReference type="Gene3D" id="2.60.120.330">
    <property type="entry name" value="B-lactam Antibiotic, Isopenicillin N Synthase, Chain"/>
    <property type="match status" value="1"/>
</dbReference>
<dbReference type="Pfam" id="PF03171">
    <property type="entry name" value="2OG-FeII_Oxy"/>
    <property type="match status" value="1"/>
</dbReference>